<dbReference type="Proteomes" id="UP001642484">
    <property type="component" value="Unassembled WGS sequence"/>
</dbReference>
<keyword evidence="4" id="KW-1185">Reference proteome</keyword>
<proteinExistence type="predicted"/>
<keyword evidence="1" id="KW-0812">Transmembrane</keyword>
<protein>
    <recommendedName>
        <fullName evidence="2">DUF1995 domain-containing protein</fullName>
    </recommendedName>
</protein>
<comment type="caution">
    <text evidence="3">The sequence shown here is derived from an EMBL/GenBank/DDBJ whole genome shotgun (WGS) entry which is preliminary data.</text>
</comment>
<evidence type="ECO:0000259" key="2">
    <source>
        <dbReference type="Pfam" id="PF09353"/>
    </source>
</evidence>
<reference evidence="3 4" key="1">
    <citation type="submission" date="2024-02" db="EMBL/GenBank/DDBJ databases">
        <authorList>
            <person name="Chen Y."/>
            <person name="Shah S."/>
            <person name="Dougan E. K."/>
            <person name="Thang M."/>
            <person name="Chan C."/>
        </authorList>
    </citation>
    <scope>NUCLEOTIDE SEQUENCE [LARGE SCALE GENOMIC DNA]</scope>
</reference>
<accession>A0ABP0NLL0</accession>
<name>A0ABP0NLL0_9DINO</name>
<dbReference type="EMBL" id="CAXAMN010021779">
    <property type="protein sequence ID" value="CAK9063320.1"/>
    <property type="molecule type" value="Genomic_DNA"/>
</dbReference>
<feature type="domain" description="DUF1995" evidence="2">
    <location>
        <begin position="72"/>
        <end position="329"/>
    </location>
</feature>
<evidence type="ECO:0000313" key="4">
    <source>
        <dbReference type="Proteomes" id="UP001642484"/>
    </source>
</evidence>
<dbReference type="InterPro" id="IPR018962">
    <property type="entry name" value="DUF1995"/>
</dbReference>
<evidence type="ECO:0000256" key="1">
    <source>
        <dbReference type="SAM" id="Phobius"/>
    </source>
</evidence>
<sequence length="354" mass="39529">APPTYRTLPMAPSTASTPAIRLVLLLLPAFGPCCFAPLLWPTPRPRVGRPRTTLAAFNLGGLFGGEEQIEVPKNVQEMVAGLKRSTENALNQGCSRLDIELPPSFKLGVENKLGKGAMIDEKDSQKSVLNEVERGDRELARLYVEMLSQLGPGLVVAFRSSNLERAAKKRWRLTPEEARLTSFVDSKKSAFSSEVEAPTQFRKKLQGLDPKCLVVVAPQVEQLRVVAELSQEVGDQMGLILLNARLFGQTRRVKTPAKLRSQLIQEFNPAYHLRFFQKSDWPKNSMIYREVSKSGESPWIVAVQRQLVGGAVVSKEVLRSEDDPDPKQLRAAFKRYEETSDVSDKVADFLEQKE</sequence>
<keyword evidence="1" id="KW-1133">Transmembrane helix</keyword>
<organism evidence="3 4">
    <name type="scientific">Durusdinium trenchii</name>
    <dbReference type="NCBI Taxonomy" id="1381693"/>
    <lineage>
        <taxon>Eukaryota</taxon>
        <taxon>Sar</taxon>
        <taxon>Alveolata</taxon>
        <taxon>Dinophyceae</taxon>
        <taxon>Suessiales</taxon>
        <taxon>Symbiodiniaceae</taxon>
        <taxon>Durusdinium</taxon>
    </lineage>
</organism>
<dbReference type="Pfam" id="PF09353">
    <property type="entry name" value="DUF1995"/>
    <property type="match status" value="1"/>
</dbReference>
<feature type="transmembrane region" description="Helical" evidence="1">
    <location>
        <begin position="20"/>
        <end position="40"/>
    </location>
</feature>
<keyword evidence="1" id="KW-0472">Membrane</keyword>
<feature type="non-terminal residue" evidence="3">
    <location>
        <position position="1"/>
    </location>
</feature>
<evidence type="ECO:0000313" key="3">
    <source>
        <dbReference type="EMBL" id="CAK9063320.1"/>
    </source>
</evidence>
<gene>
    <name evidence="3" type="ORF">CCMP2556_LOCUS31127</name>
</gene>